<feature type="chain" id="PRO_5012766481" evidence="1">
    <location>
        <begin position="28"/>
        <end position="518"/>
    </location>
</feature>
<dbReference type="InterPro" id="IPR029058">
    <property type="entry name" value="AB_hydrolase_fold"/>
</dbReference>
<name>A0A2A7ALV5_9FIRM</name>
<dbReference type="GO" id="GO:0006629">
    <property type="term" value="P:lipid metabolic process"/>
    <property type="evidence" value="ECO:0007669"/>
    <property type="project" value="InterPro"/>
</dbReference>
<dbReference type="Gene3D" id="3.40.50.1820">
    <property type="entry name" value="alpha/beta hydrolase"/>
    <property type="match status" value="1"/>
</dbReference>
<accession>A0A2A7ALV5</accession>
<dbReference type="AlphaFoldDB" id="A0A2A7ALV5"/>
<dbReference type="RefSeq" id="WP_097840325.1">
    <property type="nucleotide sequence ID" value="NZ_NMTY01000033.1"/>
</dbReference>
<evidence type="ECO:0000313" key="3">
    <source>
        <dbReference type="EMBL" id="PDX80076.1"/>
    </source>
</evidence>
<keyword evidence="1" id="KW-0732">Signal</keyword>
<proteinExistence type="predicted"/>
<feature type="signal peptide" evidence="1">
    <location>
        <begin position="1"/>
        <end position="27"/>
    </location>
</feature>
<evidence type="ECO:0000313" key="4">
    <source>
        <dbReference type="Proteomes" id="UP000220005"/>
    </source>
</evidence>
<sequence length="518" mass="56966">MKRRDFCKALGLSAACGALWPQLTAHAATQPVGRAVPDGNYTLPFLSILSNVDVSHDFYYSESFFDHPATEYDHKLALVTLGMVMAAFNSAVSAYRYWVNGEAGRELNLAASYELLGFGDVIYYNYDIDTGKAGDFVGYSLARKSFDYNGQKRTLVALMLRGGGYGGEWTSNLHTGATNAHYGFTTPVAAVYASLKAYLAKIEAEGEPGEVKLWVGGYSRGAIVANMTAAKALRTLPLLQKENCFVYTFATPAALTAADQPDLQQDFDNNHAADGSLRTTWAESNIFNLISSGDLVPRVLPADWGYYRNGNDRFLPASKNKDELADLDALGASYGPVPLQISELATAEGTSAVIAAVEKFCGTKENFHEKYEAALMDMVQCAFIRTEDEVLAGKILSDEEIITRLESLSNMHQFDFWRITTCVFAASKMSRPILERYGQNVPLMAQQIIVPVLAVGLCYGIETDIVKVVAQYIVKLVSMRGELDSVLRAAYCHEGENYLALMEYYAPEEHGMEPFTRT</sequence>
<gene>
    <name evidence="3" type="ORF">CGS58_14275</name>
</gene>
<reference evidence="3 4" key="1">
    <citation type="journal article" date="2017" name="Front. Microbiol.">
        <title>New Insights into the Diversity of the Genus Faecalibacterium.</title>
        <authorList>
            <person name="Benevides L."/>
            <person name="Burman S."/>
            <person name="Martin R."/>
            <person name="Robert V."/>
            <person name="Thomas M."/>
            <person name="Miquel S."/>
            <person name="Chain F."/>
            <person name="Sokol H."/>
            <person name="Bermudez-Humaran L.G."/>
            <person name="Morrison M."/>
            <person name="Langella P."/>
            <person name="Azevedo V.A."/>
            <person name="Chatel J.M."/>
            <person name="Soares S."/>
        </authorList>
    </citation>
    <scope>NUCLEOTIDE SEQUENCE [LARGE SCALE GENOMIC DNA]</scope>
    <source>
        <strain evidence="3 4">CNCM I 4575</strain>
    </source>
</reference>
<organism evidence="3 4">
    <name type="scientific">Faecalibacterium prausnitzii</name>
    <dbReference type="NCBI Taxonomy" id="853"/>
    <lineage>
        <taxon>Bacteria</taxon>
        <taxon>Bacillati</taxon>
        <taxon>Bacillota</taxon>
        <taxon>Clostridia</taxon>
        <taxon>Eubacteriales</taxon>
        <taxon>Oscillospiraceae</taxon>
        <taxon>Faecalibacterium</taxon>
    </lineage>
</organism>
<feature type="domain" description="Fungal lipase-type" evidence="2">
    <location>
        <begin position="176"/>
        <end position="302"/>
    </location>
</feature>
<dbReference type="Pfam" id="PF01764">
    <property type="entry name" value="Lipase_3"/>
    <property type="match status" value="1"/>
</dbReference>
<dbReference type="EMBL" id="NMTY01000033">
    <property type="protein sequence ID" value="PDX80076.1"/>
    <property type="molecule type" value="Genomic_DNA"/>
</dbReference>
<dbReference type="InterPro" id="IPR002921">
    <property type="entry name" value="Fungal_lipase-type"/>
</dbReference>
<dbReference type="SUPFAM" id="SSF53474">
    <property type="entry name" value="alpha/beta-Hydrolases"/>
    <property type="match status" value="1"/>
</dbReference>
<comment type="caution">
    <text evidence="3">The sequence shown here is derived from an EMBL/GenBank/DDBJ whole genome shotgun (WGS) entry which is preliminary data.</text>
</comment>
<evidence type="ECO:0000259" key="2">
    <source>
        <dbReference type="Pfam" id="PF01764"/>
    </source>
</evidence>
<protein>
    <submittedName>
        <fullName evidence="3">Lipase</fullName>
    </submittedName>
</protein>
<dbReference type="Proteomes" id="UP000220005">
    <property type="component" value="Unassembled WGS sequence"/>
</dbReference>
<evidence type="ECO:0000256" key="1">
    <source>
        <dbReference type="SAM" id="SignalP"/>
    </source>
</evidence>